<organism evidence="1 2">
    <name type="scientific">Roseibium aggregatum (strain ATCC 25650 / DSM 13394 / JCM 20685 / NBRC 16684 / NCIMB 2208 / IAM 12614 / B1)</name>
    <name type="common">Stappia aggregata</name>
    <dbReference type="NCBI Taxonomy" id="384765"/>
    <lineage>
        <taxon>Bacteria</taxon>
        <taxon>Pseudomonadati</taxon>
        <taxon>Pseudomonadota</taxon>
        <taxon>Alphaproteobacteria</taxon>
        <taxon>Hyphomicrobiales</taxon>
        <taxon>Stappiaceae</taxon>
        <taxon>Roseibium</taxon>
    </lineage>
</organism>
<sequence length="70" mass="7833">MSEKPAAGHLMHASLAITPDGLPLSLTAAKFWWRAKFKGTAALKRKIIPARVPIDQKESMRWLDYLGRST</sequence>
<accession>A0P491</accession>
<comment type="caution">
    <text evidence="1">The sequence shown here is derived from an EMBL/GenBank/DDBJ whole genome shotgun (WGS) entry which is preliminary data.</text>
</comment>
<protein>
    <submittedName>
        <fullName evidence="1">Uncharacterized protein</fullName>
    </submittedName>
</protein>
<dbReference type="SUPFAM" id="SSF53098">
    <property type="entry name" value="Ribonuclease H-like"/>
    <property type="match status" value="1"/>
</dbReference>
<evidence type="ECO:0000313" key="1">
    <source>
        <dbReference type="EMBL" id="EAV40148.1"/>
    </source>
</evidence>
<reference evidence="1 2" key="1">
    <citation type="submission" date="2006-05" db="EMBL/GenBank/DDBJ databases">
        <authorList>
            <person name="King G."/>
            <person name="Ferriera S."/>
            <person name="Johnson J."/>
            <person name="Kravitz S."/>
            <person name="Beeson K."/>
            <person name="Sutton G."/>
            <person name="Rogers Y.-H."/>
            <person name="Friedman R."/>
            <person name="Frazier M."/>
            <person name="Venter J.C."/>
        </authorList>
    </citation>
    <scope>NUCLEOTIDE SEQUENCE [LARGE SCALE GENOMIC DNA]</scope>
    <source>
        <strain evidence="2">ATCC 25650 / DSM 13394 / JCM 20685 / NBRC 16684 / NCIMB 2208 / IAM 12614 / B1</strain>
    </source>
</reference>
<dbReference type="OrthoDB" id="7729497at2"/>
<dbReference type="InterPro" id="IPR012337">
    <property type="entry name" value="RNaseH-like_sf"/>
</dbReference>
<name>A0P491_ROSAI</name>
<dbReference type="PANTHER" id="PTHR37319:SF1">
    <property type="entry name" value="TRANSPOSASE TN5 DIMERISATION DOMAIN-CONTAINING PROTEIN"/>
    <property type="match status" value="1"/>
</dbReference>
<dbReference type="Gene3D" id="3.90.350.10">
    <property type="entry name" value="Transposase Inhibitor Protein From Tn5, Chain A, domain 1"/>
    <property type="match status" value="1"/>
</dbReference>
<dbReference type="RefSeq" id="WP_006940534.1">
    <property type="nucleotide sequence ID" value="NZ_AAUW01000041.1"/>
</dbReference>
<dbReference type="eggNOG" id="ENOG502ZW94">
    <property type="taxonomic scope" value="Bacteria"/>
</dbReference>
<dbReference type="GeneID" id="68850462"/>
<dbReference type="PANTHER" id="PTHR37319">
    <property type="entry name" value="TRANSPOSASE"/>
    <property type="match status" value="1"/>
</dbReference>
<proteinExistence type="predicted"/>
<evidence type="ECO:0000313" key="2">
    <source>
        <dbReference type="Proteomes" id="UP000004848"/>
    </source>
</evidence>
<dbReference type="AlphaFoldDB" id="A0P491"/>
<dbReference type="EMBL" id="AAUW01000041">
    <property type="protein sequence ID" value="EAV40148.1"/>
    <property type="molecule type" value="Genomic_DNA"/>
</dbReference>
<dbReference type="Proteomes" id="UP000004848">
    <property type="component" value="Unassembled WGS sequence"/>
</dbReference>
<gene>
    <name evidence="1" type="ORF">SIAM614_00045</name>
</gene>
<dbReference type="InterPro" id="IPR047768">
    <property type="entry name" value="Tn5p-like"/>
</dbReference>